<comment type="caution">
    <text evidence="2">The sequence shown here is derived from an EMBL/GenBank/DDBJ whole genome shotgun (WGS) entry which is preliminary data.</text>
</comment>
<sequence>MTGGGVAGNGSGSEMQEAPTKVFTCQAVQSCFPGGGGGGGSWGGVREGGAGQKETDTRGQEPQYALGKQGTKRPVQSQQPGLSRSAASPVLLRSARDAPSISPRQGLAARSTPYHQK</sequence>
<evidence type="ECO:0000313" key="3">
    <source>
        <dbReference type="Proteomes" id="UP000324222"/>
    </source>
</evidence>
<organism evidence="2 3">
    <name type="scientific">Portunus trituberculatus</name>
    <name type="common">Swimming crab</name>
    <name type="synonym">Neptunus trituberculatus</name>
    <dbReference type="NCBI Taxonomy" id="210409"/>
    <lineage>
        <taxon>Eukaryota</taxon>
        <taxon>Metazoa</taxon>
        <taxon>Ecdysozoa</taxon>
        <taxon>Arthropoda</taxon>
        <taxon>Crustacea</taxon>
        <taxon>Multicrustacea</taxon>
        <taxon>Malacostraca</taxon>
        <taxon>Eumalacostraca</taxon>
        <taxon>Eucarida</taxon>
        <taxon>Decapoda</taxon>
        <taxon>Pleocyemata</taxon>
        <taxon>Brachyura</taxon>
        <taxon>Eubrachyura</taxon>
        <taxon>Portunoidea</taxon>
        <taxon>Portunidae</taxon>
        <taxon>Portuninae</taxon>
        <taxon>Portunus</taxon>
    </lineage>
</organism>
<dbReference type="EMBL" id="VSRR010000616">
    <property type="protein sequence ID" value="MPC17726.1"/>
    <property type="molecule type" value="Genomic_DNA"/>
</dbReference>
<protein>
    <submittedName>
        <fullName evidence="2">Uncharacterized protein</fullName>
    </submittedName>
</protein>
<gene>
    <name evidence="2" type="ORF">E2C01_010590</name>
</gene>
<dbReference type="AlphaFoldDB" id="A0A5B7D958"/>
<proteinExistence type="predicted"/>
<reference evidence="2 3" key="1">
    <citation type="submission" date="2019-05" db="EMBL/GenBank/DDBJ databases">
        <title>Another draft genome of Portunus trituberculatus and its Hox gene families provides insights of decapod evolution.</title>
        <authorList>
            <person name="Jeong J.-H."/>
            <person name="Song I."/>
            <person name="Kim S."/>
            <person name="Choi T."/>
            <person name="Kim D."/>
            <person name="Ryu S."/>
            <person name="Kim W."/>
        </authorList>
    </citation>
    <scope>NUCLEOTIDE SEQUENCE [LARGE SCALE GENOMIC DNA]</scope>
    <source>
        <tissue evidence="2">Muscle</tissue>
    </source>
</reference>
<feature type="region of interest" description="Disordered" evidence="1">
    <location>
        <begin position="34"/>
        <end position="117"/>
    </location>
</feature>
<evidence type="ECO:0000256" key="1">
    <source>
        <dbReference type="SAM" id="MobiDB-lite"/>
    </source>
</evidence>
<dbReference type="Proteomes" id="UP000324222">
    <property type="component" value="Unassembled WGS sequence"/>
</dbReference>
<name>A0A5B7D958_PORTR</name>
<feature type="compositionally biased region" description="Gly residues" evidence="1">
    <location>
        <begin position="34"/>
        <end position="51"/>
    </location>
</feature>
<feature type="compositionally biased region" description="Polar residues" evidence="1">
    <location>
        <begin position="74"/>
        <end position="86"/>
    </location>
</feature>
<evidence type="ECO:0000313" key="2">
    <source>
        <dbReference type="EMBL" id="MPC17726.1"/>
    </source>
</evidence>
<keyword evidence="3" id="KW-1185">Reference proteome</keyword>
<accession>A0A5B7D958</accession>